<dbReference type="EMBL" id="JAUSTR010000001">
    <property type="protein sequence ID" value="MDQ0161105.1"/>
    <property type="molecule type" value="Genomic_DNA"/>
</dbReference>
<reference evidence="4 5" key="1">
    <citation type="submission" date="2023-07" db="EMBL/GenBank/DDBJ databases">
        <title>Genomic Encyclopedia of Type Strains, Phase IV (KMG-IV): sequencing the most valuable type-strain genomes for metagenomic binning, comparative biology and taxonomic classification.</title>
        <authorList>
            <person name="Goeker M."/>
        </authorList>
    </citation>
    <scope>NUCLEOTIDE SEQUENCE [LARGE SCALE GENOMIC DNA]</scope>
    <source>
        <strain evidence="4 5">DSM 19092</strain>
    </source>
</reference>
<proteinExistence type="inferred from homology"/>
<comment type="caution">
    <text evidence="4">The sequence shown here is derived from an EMBL/GenBank/DDBJ whole genome shotgun (WGS) entry which is preliminary data.</text>
</comment>
<protein>
    <submittedName>
        <fullName evidence="4">Replication initiation and membrane attachment protein</fullName>
    </submittedName>
</protein>
<gene>
    <name evidence="4" type="ORF">J2S06_000175</name>
</gene>
<evidence type="ECO:0000259" key="3">
    <source>
        <dbReference type="Pfam" id="PF25888"/>
    </source>
</evidence>
<evidence type="ECO:0000256" key="1">
    <source>
        <dbReference type="ARBA" id="ARBA00093462"/>
    </source>
</evidence>
<dbReference type="Proteomes" id="UP001225646">
    <property type="component" value="Unassembled WGS sequence"/>
</dbReference>
<feature type="domain" description="DnaB/C C-terminal" evidence="2">
    <location>
        <begin position="333"/>
        <end position="390"/>
    </location>
</feature>
<keyword evidence="5" id="KW-1185">Reference proteome</keyword>
<dbReference type="InterPro" id="IPR058660">
    <property type="entry name" value="WHD_DnaB"/>
</dbReference>
<organism evidence="4 5">
    <name type="scientific">Aeribacillus alveayuensis</name>
    <dbReference type="NCBI Taxonomy" id="279215"/>
    <lineage>
        <taxon>Bacteria</taxon>
        <taxon>Bacillati</taxon>
        <taxon>Bacillota</taxon>
        <taxon>Bacilli</taxon>
        <taxon>Bacillales</taxon>
        <taxon>Bacillaceae</taxon>
        <taxon>Aeribacillus</taxon>
    </lineage>
</organism>
<sequence>MMNYHWKEVVPIDRYIVKSNGMLHDYDRKILTLLYQPLIGTKAFSLYMSLWSELEQNRLWGNESTHHFLMAIMQLPLSEIFYERLKLEGIGLLNTYLLEEEDPKKYIYELQPPLSPKNFFYDGILNIYLYNRVGKKRYQQLKQFFSDERLSEKAKNVTRGFNEVFQSLHMSELVTNLEDEEFVNRDFVENVERDSVTIQDETFDFQLFFAGLSENLVPKKAITPAVKDAIKKLSYIYGIDPIEMKNLVIDCIDDQEEVNLEELRRAARDWYQLEYGDELPSLVEKIQPLIYKSTDLHDIDEKERRLIEQLESLSPRQFLKDISGGIEPSLPDLTIIEDVMFQQKLLPGVVNVLIYYVMLKTDMKLSKSYVEKIASHWARKGIKTVKEAMAVAKKEHRQYQEWADAKESKKRKKRIIRQEKLPSWIKEYESQEDEKMNDTDFELEKRKLEERIKNYKRKKT</sequence>
<dbReference type="Pfam" id="PF25888">
    <property type="entry name" value="WHD_DnaB"/>
    <property type="match status" value="1"/>
</dbReference>
<evidence type="ECO:0000313" key="5">
    <source>
        <dbReference type="Proteomes" id="UP001225646"/>
    </source>
</evidence>
<name>A0ABT9VJU0_9BACI</name>
<evidence type="ECO:0000259" key="2">
    <source>
        <dbReference type="Pfam" id="PF07261"/>
    </source>
</evidence>
<evidence type="ECO:0000313" key="4">
    <source>
        <dbReference type="EMBL" id="MDQ0161105.1"/>
    </source>
</evidence>
<comment type="similarity">
    <text evidence="1">Belongs to the DnaB/DnaD family.</text>
</comment>
<dbReference type="Pfam" id="PF07261">
    <property type="entry name" value="DnaB_2"/>
    <property type="match status" value="1"/>
</dbReference>
<feature type="domain" description="Replicative helicase loading/DNA remodeling protein DnaB N-terminal winged helix" evidence="3">
    <location>
        <begin position="11"/>
        <end position="204"/>
    </location>
</feature>
<accession>A0ABT9VJU0</accession>
<dbReference type="InterPro" id="IPR006343">
    <property type="entry name" value="DnaB/C_C"/>
</dbReference>